<dbReference type="AlphaFoldDB" id="A0A158HWX7"/>
<keyword evidence="1" id="KW-0472">Membrane</keyword>
<reference evidence="2" key="1">
    <citation type="submission" date="2016-01" db="EMBL/GenBank/DDBJ databases">
        <authorList>
            <person name="Peeters C."/>
        </authorList>
    </citation>
    <scope>NUCLEOTIDE SEQUENCE [LARGE SCALE GENOMIC DNA]</scope>
    <source>
        <strain evidence="2">LMG 22934</strain>
    </source>
</reference>
<organism evidence="2 3">
    <name type="scientific">Caballeronia humi</name>
    <dbReference type="NCBI Taxonomy" id="326474"/>
    <lineage>
        <taxon>Bacteria</taxon>
        <taxon>Pseudomonadati</taxon>
        <taxon>Pseudomonadota</taxon>
        <taxon>Betaproteobacteria</taxon>
        <taxon>Burkholderiales</taxon>
        <taxon>Burkholderiaceae</taxon>
        <taxon>Caballeronia</taxon>
    </lineage>
</organism>
<dbReference type="Gene3D" id="1.20.1250.20">
    <property type="entry name" value="MFS general substrate transporter like domains"/>
    <property type="match status" value="1"/>
</dbReference>
<sequence>MMGAYFVATGVSQFLGSVVANLARMSSGNLDPLQSLPMYTQLFFGPGWLAAGGAFVAVVLLPMLGRLSREHQPCVDAARDDDQRFALGNPALAS</sequence>
<comment type="caution">
    <text evidence="2">The sequence shown here is derived from an EMBL/GenBank/DDBJ whole genome shotgun (WGS) entry which is preliminary data.</text>
</comment>
<protein>
    <submittedName>
        <fullName evidence="2">Amino acid/peptide transporter</fullName>
    </submittedName>
</protein>
<dbReference type="EMBL" id="FCNW02000022">
    <property type="protein sequence ID" value="SAL48862.1"/>
    <property type="molecule type" value="Genomic_DNA"/>
</dbReference>
<name>A0A158HWX7_9BURK</name>
<evidence type="ECO:0000313" key="2">
    <source>
        <dbReference type="EMBL" id="SAL48862.1"/>
    </source>
</evidence>
<evidence type="ECO:0000256" key="1">
    <source>
        <dbReference type="SAM" id="Phobius"/>
    </source>
</evidence>
<keyword evidence="1" id="KW-1133">Transmembrane helix</keyword>
<dbReference type="Proteomes" id="UP000054977">
    <property type="component" value="Unassembled WGS sequence"/>
</dbReference>
<keyword evidence="1" id="KW-0812">Transmembrane</keyword>
<dbReference type="STRING" id="326474.AWB65_03921"/>
<accession>A0A158HWX7</accession>
<dbReference type="InterPro" id="IPR036259">
    <property type="entry name" value="MFS_trans_sf"/>
</dbReference>
<keyword evidence="3" id="KW-1185">Reference proteome</keyword>
<evidence type="ECO:0000313" key="3">
    <source>
        <dbReference type="Proteomes" id="UP000054977"/>
    </source>
</evidence>
<proteinExistence type="predicted"/>
<gene>
    <name evidence="2" type="ORF">AWB65_03921</name>
</gene>
<feature type="transmembrane region" description="Helical" evidence="1">
    <location>
        <begin position="44"/>
        <end position="64"/>
    </location>
</feature>